<feature type="compositionally biased region" description="Polar residues" evidence="1">
    <location>
        <begin position="257"/>
        <end position="269"/>
    </location>
</feature>
<name>A0AAV4H4M3_9GAST</name>
<accession>A0AAV4H4M3</accession>
<evidence type="ECO:0000256" key="1">
    <source>
        <dbReference type="SAM" id="MobiDB-lite"/>
    </source>
</evidence>
<evidence type="ECO:0000313" key="3">
    <source>
        <dbReference type="Proteomes" id="UP000762676"/>
    </source>
</evidence>
<organism evidence="2 3">
    <name type="scientific">Elysia marginata</name>
    <dbReference type="NCBI Taxonomy" id="1093978"/>
    <lineage>
        <taxon>Eukaryota</taxon>
        <taxon>Metazoa</taxon>
        <taxon>Spiralia</taxon>
        <taxon>Lophotrochozoa</taxon>
        <taxon>Mollusca</taxon>
        <taxon>Gastropoda</taxon>
        <taxon>Heterobranchia</taxon>
        <taxon>Euthyneura</taxon>
        <taxon>Panpulmonata</taxon>
        <taxon>Sacoglossa</taxon>
        <taxon>Placobranchoidea</taxon>
        <taxon>Plakobranchidae</taxon>
        <taxon>Elysia</taxon>
    </lineage>
</organism>
<keyword evidence="3" id="KW-1185">Reference proteome</keyword>
<protein>
    <submittedName>
        <fullName evidence="2">Transposon Ty3-G Gag-Pol polyprotein</fullName>
    </submittedName>
</protein>
<comment type="caution">
    <text evidence="2">The sequence shown here is derived from an EMBL/GenBank/DDBJ whole genome shotgun (WGS) entry which is preliminary data.</text>
</comment>
<evidence type="ECO:0000313" key="2">
    <source>
        <dbReference type="EMBL" id="GFR93007.1"/>
    </source>
</evidence>
<dbReference type="EMBL" id="BMAT01001818">
    <property type="protein sequence ID" value="GFR93007.1"/>
    <property type="molecule type" value="Genomic_DNA"/>
</dbReference>
<reference evidence="2 3" key="1">
    <citation type="journal article" date="2021" name="Elife">
        <title>Chloroplast acquisition without the gene transfer in kleptoplastic sea slugs, Plakobranchus ocellatus.</title>
        <authorList>
            <person name="Maeda T."/>
            <person name="Takahashi S."/>
            <person name="Yoshida T."/>
            <person name="Shimamura S."/>
            <person name="Takaki Y."/>
            <person name="Nagai Y."/>
            <person name="Toyoda A."/>
            <person name="Suzuki Y."/>
            <person name="Arimoto A."/>
            <person name="Ishii H."/>
            <person name="Satoh N."/>
            <person name="Nishiyama T."/>
            <person name="Hasebe M."/>
            <person name="Maruyama T."/>
            <person name="Minagawa J."/>
            <person name="Obokata J."/>
            <person name="Shigenobu S."/>
        </authorList>
    </citation>
    <scope>NUCLEOTIDE SEQUENCE [LARGE SCALE GENOMIC DNA]</scope>
</reference>
<sequence>MDLHLMAENLQHLPRNWVFIIPRSLPFGQKQMEKPKDSSELSTSSSMLVSLKIHHGRRSYPTSFASSASTGVSPHEALTGRKMKTSLSDIHIEMVSSSSTRSELAMKDFVSKAKQKEFADRTRKTQPHSLTVGDTVLVRQKKVTPPYIPKPYKVPDVKGSMITSKKRDKSNSHELIVLQTDSLLTVEEKEEIDTDTEDVLEEFPETHQQQYPPPHAEPRSPLPTRSPRATQARPRLDCSYSPHSSRQAQSSHSTSPTSATLVEQSNSPKQPGKPAPRLASSHAKYPDIYRRSKPAVVKLRREAAAFGVNGVMEYKADISEARLGSAARRG</sequence>
<proteinExistence type="predicted"/>
<feature type="region of interest" description="Disordered" evidence="1">
    <location>
        <begin position="204"/>
        <end position="287"/>
    </location>
</feature>
<dbReference type="AlphaFoldDB" id="A0AAV4H4M3"/>
<dbReference type="Proteomes" id="UP000762676">
    <property type="component" value="Unassembled WGS sequence"/>
</dbReference>
<feature type="compositionally biased region" description="Low complexity" evidence="1">
    <location>
        <begin position="239"/>
        <end position="256"/>
    </location>
</feature>
<gene>
    <name evidence="2" type="ORF">ElyMa_000881800</name>
</gene>